<dbReference type="VEuPathDB" id="VectorBase:GAUT000890"/>
<proteinExistence type="predicted"/>
<evidence type="ECO:0000313" key="1">
    <source>
        <dbReference type="EnsemblMetazoa" id="GAUT000890-PA"/>
    </source>
</evidence>
<sequence>MTATPLAVRFWFRYYMNSGMSCDIMDVSQYLVLNTPSAGLKTLSTYEFVVISEKEINAHTVAIACFALINHRSRRQKIKISVLSCPANAARHLFINSTIFRVIENGWIGLEYCLRGHSKQINSNVITSMARYCQCERCLKQPSYNSRTISNLLKHFCLWFSVALTSWKALSGFLLVTSSPVGEIAIDVKYGLTGGQLPRFYQASNFTEKFFHQLPNSDTEAIVVLSVDRSKNLLCMYIFSKAPFRYSRYLPYGYQRHDSTSFNVSDVDAFVTEQT</sequence>
<protein>
    <submittedName>
        <fullName evidence="1">Uncharacterized protein</fullName>
    </submittedName>
</protein>
<dbReference type="Proteomes" id="UP000078200">
    <property type="component" value="Unassembled WGS sequence"/>
</dbReference>
<reference evidence="1" key="1">
    <citation type="submission" date="2020-05" db="UniProtKB">
        <authorList>
            <consortium name="EnsemblMetazoa"/>
        </authorList>
    </citation>
    <scope>IDENTIFICATION</scope>
    <source>
        <strain evidence="1">TTRI</strain>
    </source>
</reference>
<evidence type="ECO:0000313" key="2">
    <source>
        <dbReference type="Proteomes" id="UP000078200"/>
    </source>
</evidence>
<name>A0A1A9UDH1_GLOAU</name>
<keyword evidence="2" id="KW-1185">Reference proteome</keyword>
<organism evidence="1 2">
    <name type="scientific">Glossina austeni</name>
    <name type="common">Savannah tsetse fly</name>
    <dbReference type="NCBI Taxonomy" id="7395"/>
    <lineage>
        <taxon>Eukaryota</taxon>
        <taxon>Metazoa</taxon>
        <taxon>Ecdysozoa</taxon>
        <taxon>Arthropoda</taxon>
        <taxon>Hexapoda</taxon>
        <taxon>Insecta</taxon>
        <taxon>Pterygota</taxon>
        <taxon>Neoptera</taxon>
        <taxon>Endopterygota</taxon>
        <taxon>Diptera</taxon>
        <taxon>Brachycera</taxon>
        <taxon>Muscomorpha</taxon>
        <taxon>Hippoboscoidea</taxon>
        <taxon>Glossinidae</taxon>
        <taxon>Glossina</taxon>
    </lineage>
</organism>
<dbReference type="EnsemblMetazoa" id="GAUT000890-RA">
    <property type="protein sequence ID" value="GAUT000890-PA"/>
    <property type="gene ID" value="GAUT000890"/>
</dbReference>
<dbReference type="AlphaFoldDB" id="A0A1A9UDH1"/>
<accession>A0A1A9UDH1</accession>